<sequence length="245" mass="26054">MHPSAAARLHVGRPYCGLGEVDSEKPTLLWALYYNMRDSTAVDKSGYSLPSNVYLCTGPDAALGSDHAISQAESVFQQLLPDEEFCPPAPNPEDIVYDGEAPQGEGAGFGEPAQPERGEGDGGEEEQKAESEQDSEGPQTDVAEHNPTPAPPAEEKPYLRTAPFTAVLKQRLQHTFPSSSAQPSPYGPVPAPTSPPAATGDGQDDVPQCCQDRTGKAAMLDPINMLLRMNDGLVVLSPSSGCWYS</sequence>
<dbReference type="GO" id="GO:0005096">
    <property type="term" value="F:GTPase activator activity"/>
    <property type="evidence" value="ECO:0007669"/>
    <property type="project" value="UniProtKB-KW"/>
</dbReference>
<comment type="caution">
    <text evidence="6">The sequence shown here is derived from an EMBL/GenBank/DDBJ whole genome shotgun (WGS) entry which is preliminary data.</text>
</comment>
<dbReference type="PRINTS" id="PR00893">
    <property type="entry name" value="RABESCORT"/>
</dbReference>
<accession>A0A8T2NG02</accession>
<evidence type="ECO:0000259" key="5">
    <source>
        <dbReference type="Pfam" id="PF22603"/>
    </source>
</evidence>
<feature type="domain" description="RAE1/2" evidence="5">
    <location>
        <begin position="21"/>
        <end position="61"/>
    </location>
</feature>
<feature type="compositionally biased region" description="Basic and acidic residues" evidence="4">
    <location>
        <begin position="114"/>
        <end position="131"/>
    </location>
</feature>
<keyword evidence="2" id="KW-0343">GTPase activation</keyword>
<keyword evidence="7" id="KW-1185">Reference proteome</keyword>
<dbReference type="Pfam" id="PF22603">
    <property type="entry name" value="RAE1_2_domI_C"/>
    <property type="match status" value="1"/>
</dbReference>
<feature type="compositionally biased region" description="Pro residues" evidence="4">
    <location>
        <begin position="185"/>
        <end position="195"/>
    </location>
</feature>
<reference evidence="6" key="1">
    <citation type="thesis" date="2021" institute="BYU ScholarsArchive" country="Provo, UT, USA">
        <title>Applications of and Algorithms for Genome Assembly and Genomic Analyses with an Emphasis on Marine Teleosts.</title>
        <authorList>
            <person name="Pickett B.D."/>
        </authorList>
    </citation>
    <scope>NUCLEOTIDE SEQUENCE</scope>
    <source>
        <strain evidence="6">HI-2016</strain>
    </source>
</reference>
<evidence type="ECO:0000256" key="3">
    <source>
        <dbReference type="ARBA" id="ARBA00022490"/>
    </source>
</evidence>
<evidence type="ECO:0000313" key="6">
    <source>
        <dbReference type="EMBL" id="KAG9338934.1"/>
    </source>
</evidence>
<keyword evidence="3" id="KW-0963">Cytoplasm</keyword>
<dbReference type="GO" id="GO:0005968">
    <property type="term" value="C:Rab-protein geranylgeranyltransferase complex"/>
    <property type="evidence" value="ECO:0007669"/>
    <property type="project" value="InterPro"/>
</dbReference>
<proteinExistence type="predicted"/>
<evidence type="ECO:0000256" key="4">
    <source>
        <dbReference type="SAM" id="MobiDB-lite"/>
    </source>
</evidence>
<feature type="region of interest" description="Disordered" evidence="4">
    <location>
        <begin position="84"/>
        <end position="210"/>
    </location>
</feature>
<comment type="subcellular location">
    <subcellularLocation>
        <location evidence="1">Cytoplasm</location>
    </subcellularLocation>
</comment>
<dbReference type="Gene3D" id="3.50.50.60">
    <property type="entry name" value="FAD/NAD(P)-binding domain"/>
    <property type="match status" value="1"/>
</dbReference>
<gene>
    <name evidence="6" type="ORF">JZ751_024324</name>
</gene>
<evidence type="ECO:0000256" key="2">
    <source>
        <dbReference type="ARBA" id="ARBA00022468"/>
    </source>
</evidence>
<dbReference type="AlphaFoldDB" id="A0A8T2NG02"/>
<dbReference type="InterPro" id="IPR054420">
    <property type="entry name" value="RAE1_2_domI_C"/>
</dbReference>
<dbReference type="InterPro" id="IPR036188">
    <property type="entry name" value="FAD/NAD-bd_sf"/>
</dbReference>
<organism evidence="6 7">
    <name type="scientific">Albula glossodonta</name>
    <name type="common">roundjaw bonefish</name>
    <dbReference type="NCBI Taxonomy" id="121402"/>
    <lineage>
        <taxon>Eukaryota</taxon>
        <taxon>Metazoa</taxon>
        <taxon>Chordata</taxon>
        <taxon>Craniata</taxon>
        <taxon>Vertebrata</taxon>
        <taxon>Euteleostomi</taxon>
        <taxon>Actinopterygii</taxon>
        <taxon>Neopterygii</taxon>
        <taxon>Teleostei</taxon>
        <taxon>Albuliformes</taxon>
        <taxon>Albulidae</taxon>
        <taxon>Albula</taxon>
    </lineage>
</organism>
<dbReference type="EMBL" id="JAFBMS010000060">
    <property type="protein sequence ID" value="KAG9338934.1"/>
    <property type="molecule type" value="Genomic_DNA"/>
</dbReference>
<dbReference type="OrthoDB" id="1923006at2759"/>
<protein>
    <recommendedName>
        <fullName evidence="5">RAE1/2 domain-containing protein</fullName>
    </recommendedName>
</protein>
<evidence type="ECO:0000313" key="7">
    <source>
        <dbReference type="Proteomes" id="UP000824540"/>
    </source>
</evidence>
<dbReference type="Proteomes" id="UP000824540">
    <property type="component" value="Unassembled WGS sequence"/>
</dbReference>
<dbReference type="GO" id="GO:0006886">
    <property type="term" value="P:intracellular protein transport"/>
    <property type="evidence" value="ECO:0007669"/>
    <property type="project" value="InterPro"/>
</dbReference>
<feature type="non-terminal residue" evidence="6">
    <location>
        <position position="245"/>
    </location>
</feature>
<feature type="compositionally biased region" description="Polar residues" evidence="4">
    <location>
        <begin position="173"/>
        <end position="182"/>
    </location>
</feature>
<name>A0A8T2NG02_9TELE</name>
<evidence type="ECO:0000256" key="1">
    <source>
        <dbReference type="ARBA" id="ARBA00004496"/>
    </source>
</evidence>
<dbReference type="InterPro" id="IPR001738">
    <property type="entry name" value="Rab_escort"/>
</dbReference>